<protein>
    <submittedName>
        <fullName evidence="1">Uncharacterized protein</fullName>
    </submittedName>
</protein>
<sequence length="1029" mass="114739">MSRKSVKFATTNLTEYRETSLSINSGNSSDEDSINEVYDMMVHDENKDVICLGNFPNSQSLDRKTQGEDSNGTWVKNRRLIRHVIPIKNNTNGYGTNGFTKINSQCSNGYDYDHKMKNLTFMESECQKMTENISYLKQQIKNRDAAIAFLIHEREIHLKKLEAYDQNQNQMTGFETKWNSIKDDSTEAMGKNPSVVNRQSTKISSSVACKDFEGIENKVRLATIDSGLYPDTTMVSTQSTKLTPDVSVKNRKYVDKLVTTNKEAQVKVNKEQEKVCTNQRLRETILPKNAIAILNEMKVGVQFTISKFQSIFPGHSFIAYAQIAGKTYTGLGASIQMARQNAAEAAFKSLSLEKMTMDAAKSSYDIKIEKNVSDEVPSTEVKTFDDLSWHSLASFALYKLFLQWQSQGDVVPILQSGAIVSKMEKELDIKPRLIKKTSYPTQNVSPLALLYQKRPDLIYSEVSRGANSVNSFTISFEINGQIFSGTARSKKDAKIQAAKNALRTLYNVVYPEEMKFENSTTSAVRRSCGVSQFPASASSATTCCSCAENSCLLSETPDRRPTRSVADLPRIVKQPPPATSIMYPTRSRQSQNIPGGTPQRAQNAGQQQFQGQGQVLHQQQGGNPAGNQTQQGGFKQQPNNVTPYKQQPQQQQQTPQAQRMPAQQQVKQEQTPQRMPQVKPQQQQQQQQLQQQQQQTPQAQRQLKPILKSTGNVQGGQTPAQAQNPNQFAQQNLQQHPNNGMETSEVPEVLDGDDQSIPKWKRKGPQFKVSRKVRRLRLNQRLRRTIQPKNAIMVLNEMKTGVQFTFPESQSALPSSLFVVHAKIDGKTYIGQGLSKHLARQNAAENAFKTLLLEKMTTHAAKSPVDGETDGSVLGDGENKDGAESMEIEEHEDIPWTSLASFALYKLFLEWQNQGTVVPVPRPGLTASKVKKEVVKPAVPKELPPNALSVHPVMLLNQMRPGLGYTEVSRVGNPPNITFTLACVVDGQSYTGTAKNKKDAKKQAAKNALHALYNLVYPEEKEGEDVAMA</sequence>
<dbReference type="Proteomes" id="UP001239111">
    <property type="component" value="Chromosome 2"/>
</dbReference>
<reference evidence="1" key="1">
    <citation type="submission" date="2023-04" db="EMBL/GenBank/DDBJ databases">
        <title>A chromosome-level genome assembly of the parasitoid wasp Eretmocerus hayati.</title>
        <authorList>
            <person name="Zhong Y."/>
            <person name="Liu S."/>
            <person name="Liu Y."/>
        </authorList>
    </citation>
    <scope>NUCLEOTIDE SEQUENCE</scope>
    <source>
        <strain evidence="1">ZJU_SS_LIU_2023</strain>
    </source>
</reference>
<evidence type="ECO:0000313" key="2">
    <source>
        <dbReference type="Proteomes" id="UP001239111"/>
    </source>
</evidence>
<keyword evidence="2" id="KW-1185">Reference proteome</keyword>
<proteinExistence type="predicted"/>
<comment type="caution">
    <text evidence="1">The sequence shown here is derived from an EMBL/GenBank/DDBJ whole genome shotgun (WGS) entry which is preliminary data.</text>
</comment>
<gene>
    <name evidence="1" type="ORF">QAD02_015344</name>
</gene>
<evidence type="ECO:0000313" key="1">
    <source>
        <dbReference type="EMBL" id="KAJ8679557.1"/>
    </source>
</evidence>
<name>A0ACC2PAS3_9HYME</name>
<dbReference type="EMBL" id="CM056742">
    <property type="protein sequence ID" value="KAJ8679557.1"/>
    <property type="molecule type" value="Genomic_DNA"/>
</dbReference>
<organism evidence="1 2">
    <name type="scientific">Eretmocerus hayati</name>
    <dbReference type="NCBI Taxonomy" id="131215"/>
    <lineage>
        <taxon>Eukaryota</taxon>
        <taxon>Metazoa</taxon>
        <taxon>Ecdysozoa</taxon>
        <taxon>Arthropoda</taxon>
        <taxon>Hexapoda</taxon>
        <taxon>Insecta</taxon>
        <taxon>Pterygota</taxon>
        <taxon>Neoptera</taxon>
        <taxon>Endopterygota</taxon>
        <taxon>Hymenoptera</taxon>
        <taxon>Apocrita</taxon>
        <taxon>Proctotrupomorpha</taxon>
        <taxon>Chalcidoidea</taxon>
        <taxon>Aphelinidae</taxon>
        <taxon>Aphelininae</taxon>
        <taxon>Eretmocerus</taxon>
    </lineage>
</organism>
<accession>A0ACC2PAS3</accession>